<dbReference type="EMBL" id="VLKW01000013">
    <property type="protein sequence ID" value="TWI42975.1"/>
    <property type="molecule type" value="Genomic_DNA"/>
</dbReference>
<feature type="chain" id="PRO_5022094886" description="diguanylate cyclase" evidence="5">
    <location>
        <begin position="29"/>
        <end position="559"/>
    </location>
</feature>
<dbReference type="Pfam" id="PF00990">
    <property type="entry name" value="GGDEF"/>
    <property type="match status" value="1"/>
</dbReference>
<feature type="signal peptide" evidence="5">
    <location>
        <begin position="1"/>
        <end position="28"/>
    </location>
</feature>
<dbReference type="Proteomes" id="UP000315112">
    <property type="component" value="Unassembled WGS sequence"/>
</dbReference>
<dbReference type="InterPro" id="IPR000160">
    <property type="entry name" value="GGDEF_dom"/>
</dbReference>
<evidence type="ECO:0000256" key="3">
    <source>
        <dbReference type="SAM" id="Coils"/>
    </source>
</evidence>
<evidence type="ECO:0000313" key="7">
    <source>
        <dbReference type="EMBL" id="TWI42975.1"/>
    </source>
</evidence>
<feature type="coiled-coil region" evidence="3">
    <location>
        <begin position="359"/>
        <end position="386"/>
    </location>
</feature>
<dbReference type="PANTHER" id="PTHR45138:SF9">
    <property type="entry name" value="DIGUANYLATE CYCLASE DGCM-RELATED"/>
    <property type="match status" value="1"/>
</dbReference>
<sequence>MHQTLTRTLLMAGCWLAFALACHGGAHAANAAGERQVLVLYSLGSESTSVWQRLVHKGLYDELGKRSWGATPAIYEERFDANRVGEEQARESMAPYLRSKYAKVPLDAIVAENHVASEFLGEHPELFPGVPRFYVNHGRLGWQPADGTGIEVTSDFDRAIGIVPRVAPQVRRLVVIGDRTPRAQAWIAAIRAIAARHAPKLTIEYCDDRSFEQMERMVAALDRQSAVFLLSTITDSNGDRISPPVLARRIAAASAVPVFTHMESLVLPGVAGGYVISAESIGRVIARILLGQRTDGIDVQGYFFDDPTVRRFNLRDVPPSAVLLNRPDNVWELYRWQIIAGVTLIVLEGVLISALVAALRDRRRMLADLNAERNNLEDRVLQRTLELLMANTKLEQLATTDPLTGIANRRKMTEQIGAELERARRFGHPLSLLMVDIDHFKRINDTYGHEVGDQAIVATSKLLTESLRSIDMAARFGGEEFVVLMPETEEFVAAVAAERLRDAACALRVQAEDGTDVALTISIGVTSVLAGDTPSTLLMRADKALYRAKREGRNRVVRF</sequence>
<evidence type="ECO:0000256" key="4">
    <source>
        <dbReference type="SAM" id="Phobius"/>
    </source>
</evidence>
<dbReference type="Gene3D" id="3.40.50.2300">
    <property type="match status" value="1"/>
</dbReference>
<keyword evidence="4" id="KW-0812">Transmembrane</keyword>
<reference evidence="7 8" key="1">
    <citation type="journal article" date="2015" name="Stand. Genomic Sci.">
        <title>Genomic Encyclopedia of Bacterial and Archaeal Type Strains, Phase III: the genomes of soil and plant-associated and newly described type strains.</title>
        <authorList>
            <person name="Whitman W.B."/>
            <person name="Woyke T."/>
            <person name="Klenk H.P."/>
            <person name="Zhou Y."/>
            <person name="Lilburn T.G."/>
            <person name="Beck B.J."/>
            <person name="De Vos P."/>
            <person name="Vandamme P."/>
            <person name="Eisen J.A."/>
            <person name="Garrity G."/>
            <person name="Hugenholtz P."/>
            <person name="Kyrpides N.C."/>
        </authorList>
    </citation>
    <scope>NUCLEOTIDE SEQUENCE [LARGE SCALE GENOMIC DNA]</scope>
    <source>
        <strain evidence="7 8">CGMCC 1.10685</strain>
    </source>
</reference>
<evidence type="ECO:0000256" key="2">
    <source>
        <dbReference type="ARBA" id="ARBA00034247"/>
    </source>
</evidence>
<keyword evidence="4" id="KW-0472">Membrane</keyword>
<feature type="domain" description="GGDEF" evidence="6">
    <location>
        <begin position="428"/>
        <end position="559"/>
    </location>
</feature>
<dbReference type="PROSITE" id="PS51257">
    <property type="entry name" value="PROKAR_LIPOPROTEIN"/>
    <property type="match status" value="1"/>
</dbReference>
<dbReference type="SUPFAM" id="SSF55073">
    <property type="entry name" value="Nucleotide cyclase"/>
    <property type="match status" value="1"/>
</dbReference>
<dbReference type="InterPro" id="IPR043128">
    <property type="entry name" value="Rev_trsase/Diguanyl_cyclase"/>
</dbReference>
<dbReference type="GO" id="GO:0052621">
    <property type="term" value="F:diguanylate cyclase activity"/>
    <property type="evidence" value="ECO:0007669"/>
    <property type="project" value="UniProtKB-EC"/>
</dbReference>
<name>A0A562PEU1_9BURK</name>
<dbReference type="PANTHER" id="PTHR45138">
    <property type="entry name" value="REGULATORY COMPONENTS OF SENSORY TRANSDUCTION SYSTEM"/>
    <property type="match status" value="1"/>
</dbReference>
<evidence type="ECO:0000256" key="5">
    <source>
        <dbReference type="SAM" id="SignalP"/>
    </source>
</evidence>
<comment type="caution">
    <text evidence="7">The sequence shown here is derived from an EMBL/GenBank/DDBJ whole genome shotgun (WGS) entry which is preliminary data.</text>
</comment>
<dbReference type="SMART" id="SM00267">
    <property type="entry name" value="GGDEF"/>
    <property type="match status" value="1"/>
</dbReference>
<organism evidence="7 8">
    <name type="scientific">Pseudoduganella flava</name>
    <dbReference type="NCBI Taxonomy" id="871742"/>
    <lineage>
        <taxon>Bacteria</taxon>
        <taxon>Pseudomonadati</taxon>
        <taxon>Pseudomonadota</taxon>
        <taxon>Betaproteobacteria</taxon>
        <taxon>Burkholderiales</taxon>
        <taxon>Oxalobacteraceae</taxon>
        <taxon>Telluria group</taxon>
        <taxon>Pseudoduganella</taxon>
    </lineage>
</organism>
<comment type="catalytic activity">
    <reaction evidence="2">
        <text>2 GTP = 3',3'-c-di-GMP + 2 diphosphate</text>
        <dbReference type="Rhea" id="RHEA:24898"/>
        <dbReference type="ChEBI" id="CHEBI:33019"/>
        <dbReference type="ChEBI" id="CHEBI:37565"/>
        <dbReference type="ChEBI" id="CHEBI:58805"/>
        <dbReference type="EC" id="2.7.7.65"/>
    </reaction>
</comment>
<evidence type="ECO:0000259" key="6">
    <source>
        <dbReference type="PROSITE" id="PS50887"/>
    </source>
</evidence>
<evidence type="ECO:0000313" key="8">
    <source>
        <dbReference type="Proteomes" id="UP000315112"/>
    </source>
</evidence>
<proteinExistence type="predicted"/>
<protein>
    <recommendedName>
        <fullName evidence="1">diguanylate cyclase</fullName>
        <ecNumber evidence="1">2.7.7.65</ecNumber>
    </recommendedName>
</protein>
<dbReference type="PROSITE" id="PS50887">
    <property type="entry name" value="GGDEF"/>
    <property type="match status" value="1"/>
</dbReference>
<dbReference type="NCBIfam" id="TIGR00254">
    <property type="entry name" value="GGDEF"/>
    <property type="match status" value="1"/>
</dbReference>
<dbReference type="Gene3D" id="3.30.70.270">
    <property type="match status" value="1"/>
</dbReference>
<feature type="transmembrane region" description="Helical" evidence="4">
    <location>
        <begin position="336"/>
        <end position="359"/>
    </location>
</feature>
<evidence type="ECO:0000256" key="1">
    <source>
        <dbReference type="ARBA" id="ARBA00012528"/>
    </source>
</evidence>
<keyword evidence="3" id="KW-0175">Coiled coil</keyword>
<keyword evidence="5" id="KW-0732">Signal</keyword>
<dbReference type="EC" id="2.7.7.65" evidence="1"/>
<accession>A0A562PEU1</accession>
<dbReference type="CDD" id="cd01949">
    <property type="entry name" value="GGDEF"/>
    <property type="match status" value="1"/>
</dbReference>
<dbReference type="AlphaFoldDB" id="A0A562PEU1"/>
<dbReference type="FunFam" id="3.30.70.270:FF:000001">
    <property type="entry name" value="Diguanylate cyclase domain protein"/>
    <property type="match status" value="1"/>
</dbReference>
<dbReference type="InterPro" id="IPR029787">
    <property type="entry name" value="Nucleotide_cyclase"/>
</dbReference>
<gene>
    <name evidence="7" type="ORF">IP92_05309</name>
</gene>
<dbReference type="RefSeq" id="WP_229418982.1">
    <property type="nucleotide sequence ID" value="NZ_CP046904.1"/>
</dbReference>
<dbReference type="InterPro" id="IPR050469">
    <property type="entry name" value="Diguanylate_Cyclase"/>
</dbReference>
<keyword evidence="4" id="KW-1133">Transmembrane helix</keyword>